<feature type="region of interest" description="Disordered" evidence="1">
    <location>
        <begin position="25"/>
        <end position="60"/>
    </location>
</feature>
<reference evidence="3" key="1">
    <citation type="submission" date="2021-08" db="EMBL/GenBank/DDBJ databases">
        <authorList>
            <person name="Stevens D.C."/>
        </authorList>
    </citation>
    <scope>NUCLEOTIDE SEQUENCE</scope>
    <source>
        <strain evidence="3">DSM 53165</strain>
    </source>
</reference>
<evidence type="ECO:0000256" key="1">
    <source>
        <dbReference type="SAM" id="MobiDB-lite"/>
    </source>
</evidence>
<proteinExistence type="predicted"/>
<gene>
    <name evidence="3" type="ORF">K7C98_20125</name>
</gene>
<accession>A0ABS7TTJ6</accession>
<dbReference type="EMBL" id="JAIRAU010000027">
    <property type="protein sequence ID" value="MBZ5711554.1"/>
    <property type="molecule type" value="Genomic_DNA"/>
</dbReference>
<keyword evidence="4" id="KW-1185">Reference proteome</keyword>
<dbReference type="Proteomes" id="UP001139031">
    <property type="component" value="Unassembled WGS sequence"/>
</dbReference>
<protein>
    <recommendedName>
        <fullName evidence="5">Right handed beta helix domain-containing protein</fullName>
    </recommendedName>
</protein>
<feature type="chain" id="PRO_5046190133" description="Right handed beta helix domain-containing protein" evidence="2">
    <location>
        <begin position="18"/>
        <end position="502"/>
    </location>
</feature>
<evidence type="ECO:0008006" key="5">
    <source>
        <dbReference type="Google" id="ProtNLM"/>
    </source>
</evidence>
<dbReference type="InterPro" id="IPR011050">
    <property type="entry name" value="Pectin_lyase_fold/virulence"/>
</dbReference>
<name>A0ABS7TTJ6_9BACT</name>
<dbReference type="RefSeq" id="WP_224193317.1">
    <property type="nucleotide sequence ID" value="NZ_JAIRAU010000027.1"/>
</dbReference>
<evidence type="ECO:0000313" key="3">
    <source>
        <dbReference type="EMBL" id="MBZ5711554.1"/>
    </source>
</evidence>
<feature type="compositionally biased region" description="Polar residues" evidence="1">
    <location>
        <begin position="25"/>
        <end position="58"/>
    </location>
</feature>
<sequence length="502" mass="51029">MSLASTTALIGSTLALACFSPTGQTSVTTTEESGDASTTLGTTVEPTSEPTGTVTSIDPTADTVAPTTGSSDCDQCPDSAPYCAPDGQCVDCLGLAAQGTSCHDVAPGLPVCDPGGQCVGCLLPTDCSIGTCDLESKQCVECSASADCPDNLACDPDTHTCVRCREHSDCPESACELDLGSCFPADTKHWYVDATPENCQGGVCGPDTPCCEIQDAFAALAGAPGDYHVVHVEGGAYIVPVRLEIARRVALLAAPKAQLMVAAAGQSSVRVGTGGPTEIDAKLYVAGLQLSGLGDVAFDCTHATGAWLDDVTVSAFVGNSVYATDCVTTIRRSRFLGNLGGLTANTAGRLRLENSIVSGITTGISLLVQGGALDLAYSTVTLQDPVPGGLLYCMGGSAAIRNSVVVSDQDGDQVECNAILTAATSVTSETELVSNAGVVLVPGDAVAEQFVGYAAHDLRPVQESALAGVAVWEAEDPPTDIDRLARPSAPGSPDFAGAHVLE</sequence>
<evidence type="ECO:0000313" key="4">
    <source>
        <dbReference type="Proteomes" id="UP001139031"/>
    </source>
</evidence>
<organism evidence="3 4">
    <name type="scientific">Nannocystis pusilla</name>
    <dbReference type="NCBI Taxonomy" id="889268"/>
    <lineage>
        <taxon>Bacteria</taxon>
        <taxon>Pseudomonadati</taxon>
        <taxon>Myxococcota</taxon>
        <taxon>Polyangia</taxon>
        <taxon>Nannocystales</taxon>
        <taxon>Nannocystaceae</taxon>
        <taxon>Nannocystis</taxon>
    </lineage>
</organism>
<feature type="region of interest" description="Disordered" evidence="1">
    <location>
        <begin position="480"/>
        <end position="502"/>
    </location>
</feature>
<keyword evidence="2" id="KW-0732">Signal</keyword>
<feature type="signal peptide" evidence="2">
    <location>
        <begin position="1"/>
        <end position="17"/>
    </location>
</feature>
<dbReference type="SUPFAM" id="SSF51126">
    <property type="entry name" value="Pectin lyase-like"/>
    <property type="match status" value="1"/>
</dbReference>
<comment type="caution">
    <text evidence="3">The sequence shown here is derived from an EMBL/GenBank/DDBJ whole genome shotgun (WGS) entry which is preliminary data.</text>
</comment>
<evidence type="ECO:0000256" key="2">
    <source>
        <dbReference type="SAM" id="SignalP"/>
    </source>
</evidence>